<dbReference type="Pfam" id="PF13411">
    <property type="entry name" value="MerR_1"/>
    <property type="match status" value="1"/>
</dbReference>
<evidence type="ECO:0000259" key="2">
    <source>
        <dbReference type="PROSITE" id="PS50937"/>
    </source>
</evidence>
<dbReference type="PROSITE" id="PS50937">
    <property type="entry name" value="HTH_MERR_2"/>
    <property type="match status" value="1"/>
</dbReference>
<dbReference type="RefSeq" id="WP_246531617.1">
    <property type="nucleotide sequence ID" value="NZ_JAGFNU010000002.1"/>
</dbReference>
<dbReference type="SMART" id="SM00422">
    <property type="entry name" value="HTH_MERR"/>
    <property type="match status" value="1"/>
</dbReference>
<dbReference type="CDD" id="cd04765">
    <property type="entry name" value="HTH_MlrA-like_sg2"/>
    <property type="match status" value="1"/>
</dbReference>
<feature type="compositionally biased region" description="Polar residues" evidence="1">
    <location>
        <begin position="95"/>
        <end position="106"/>
    </location>
</feature>
<feature type="region of interest" description="Disordered" evidence="1">
    <location>
        <begin position="95"/>
        <end position="195"/>
    </location>
</feature>
<dbReference type="EMBL" id="JBHMEA010000039">
    <property type="protein sequence ID" value="MFB9232314.1"/>
    <property type="molecule type" value="Genomic_DNA"/>
</dbReference>
<name>A0ABV5JG28_9RHOB</name>
<accession>A0ABV5JG28</accession>
<feature type="domain" description="HTH merR-type" evidence="2">
    <location>
        <begin position="10"/>
        <end position="78"/>
    </location>
</feature>
<comment type="caution">
    <text evidence="3">The sequence shown here is derived from an EMBL/GenBank/DDBJ whole genome shotgun (WGS) entry which is preliminary data.</text>
</comment>
<dbReference type="InterPro" id="IPR000551">
    <property type="entry name" value="MerR-type_HTH_dom"/>
</dbReference>
<sequence length="237" mass="26001">MAKSPDAFRTIREVADWLDTPAHVLRFWESRFSQVKPVKRAGGRRYYRPNDMLLLGGIKRLLHEDGMTIKGVQKLLQAEGVKSVAAKSQPLDDLTQISKSSSSDNNVIDMPVTKATPAETTEPVVKPATKAETKQDPSDASEETASEHVVDIEPETKVATEQPAAKEAAPVAKAPKARNVTVPEDPPDAGPLPEEKPVLVLLRAANPERLKQNRVRLTEIHDKLLAIREKMAKAARG</sequence>
<proteinExistence type="predicted"/>
<dbReference type="Proteomes" id="UP001589683">
    <property type="component" value="Unassembled WGS sequence"/>
</dbReference>
<evidence type="ECO:0000313" key="4">
    <source>
        <dbReference type="Proteomes" id="UP001589683"/>
    </source>
</evidence>
<dbReference type="SUPFAM" id="SSF46955">
    <property type="entry name" value="Putative DNA-binding domain"/>
    <property type="match status" value="1"/>
</dbReference>
<protein>
    <submittedName>
        <fullName evidence="3">MerR family transcriptional regulator</fullName>
    </submittedName>
</protein>
<reference evidence="3 4" key="1">
    <citation type="submission" date="2024-09" db="EMBL/GenBank/DDBJ databases">
        <authorList>
            <person name="Sun Q."/>
            <person name="Mori K."/>
        </authorList>
    </citation>
    <scope>NUCLEOTIDE SEQUENCE [LARGE SCALE GENOMIC DNA]</scope>
    <source>
        <strain evidence="3 4">CECT 8726</strain>
    </source>
</reference>
<dbReference type="Gene3D" id="1.10.1660.10">
    <property type="match status" value="1"/>
</dbReference>
<feature type="compositionally biased region" description="Basic and acidic residues" evidence="1">
    <location>
        <begin position="145"/>
        <end position="158"/>
    </location>
</feature>
<gene>
    <name evidence="3" type="ORF">ACFFUT_11020</name>
</gene>
<keyword evidence="4" id="KW-1185">Reference proteome</keyword>
<dbReference type="InterPro" id="IPR009061">
    <property type="entry name" value="DNA-bd_dom_put_sf"/>
</dbReference>
<evidence type="ECO:0000313" key="3">
    <source>
        <dbReference type="EMBL" id="MFB9232314.1"/>
    </source>
</evidence>
<feature type="compositionally biased region" description="Low complexity" evidence="1">
    <location>
        <begin position="163"/>
        <end position="174"/>
    </location>
</feature>
<evidence type="ECO:0000256" key="1">
    <source>
        <dbReference type="SAM" id="MobiDB-lite"/>
    </source>
</evidence>
<organism evidence="3 4">
    <name type="scientific">Pseudohalocynthiibacter aestuariivivens</name>
    <dbReference type="NCBI Taxonomy" id="1591409"/>
    <lineage>
        <taxon>Bacteria</taxon>
        <taxon>Pseudomonadati</taxon>
        <taxon>Pseudomonadota</taxon>
        <taxon>Alphaproteobacteria</taxon>
        <taxon>Rhodobacterales</taxon>
        <taxon>Paracoccaceae</taxon>
        <taxon>Pseudohalocynthiibacter</taxon>
    </lineage>
</organism>